<reference evidence="2" key="1">
    <citation type="submission" date="2022-11" db="UniProtKB">
        <authorList>
            <consortium name="WormBaseParasite"/>
        </authorList>
    </citation>
    <scope>IDENTIFICATION</scope>
</reference>
<organism evidence="1 2">
    <name type="scientific">Panagrolaimus davidi</name>
    <dbReference type="NCBI Taxonomy" id="227884"/>
    <lineage>
        <taxon>Eukaryota</taxon>
        <taxon>Metazoa</taxon>
        <taxon>Ecdysozoa</taxon>
        <taxon>Nematoda</taxon>
        <taxon>Chromadorea</taxon>
        <taxon>Rhabditida</taxon>
        <taxon>Tylenchina</taxon>
        <taxon>Panagrolaimomorpha</taxon>
        <taxon>Panagrolaimoidea</taxon>
        <taxon>Panagrolaimidae</taxon>
        <taxon>Panagrolaimus</taxon>
    </lineage>
</organism>
<name>A0A914R0A2_9BILA</name>
<accession>A0A914R0A2</accession>
<proteinExistence type="predicted"/>
<sequence length="189" mass="21607">MDRQAPRAETPPYCYCRHKPPCYTQRNIVLCYSNFPMVAPSWITTVPPPTESNFSSTQSNFPATAYLTVQNTTTAFTSSSFTHESPMQLKQPISTTPKNKFRYHPMAYTYSRRESYPSISEEECMELERLTAIADIYVPVEPVKQQRTSIHWRILAPTRTSTTKTITDGVLSMMSKMTISNNKETPKKS</sequence>
<evidence type="ECO:0000313" key="1">
    <source>
        <dbReference type="Proteomes" id="UP000887578"/>
    </source>
</evidence>
<dbReference type="AlphaFoldDB" id="A0A914R0A2"/>
<dbReference type="WBParaSite" id="PDA_v2.g9639.t1">
    <property type="protein sequence ID" value="PDA_v2.g9639.t1"/>
    <property type="gene ID" value="PDA_v2.g9639"/>
</dbReference>
<dbReference type="Proteomes" id="UP000887578">
    <property type="component" value="Unplaced"/>
</dbReference>
<evidence type="ECO:0000313" key="2">
    <source>
        <dbReference type="WBParaSite" id="PDA_v2.g9639.t1"/>
    </source>
</evidence>
<protein>
    <submittedName>
        <fullName evidence="2">Uncharacterized protein</fullName>
    </submittedName>
</protein>
<keyword evidence="1" id="KW-1185">Reference proteome</keyword>